<gene>
    <name evidence="5 6 7" type="primary">FAM71E1</name>
</gene>
<dbReference type="AlphaFoldDB" id="A0A6P8SGK9"/>
<dbReference type="RefSeq" id="XP_033817542.1">
    <property type="nucleotide sequence ID" value="XM_033961651.1"/>
</dbReference>
<dbReference type="Pfam" id="PF12480">
    <property type="entry name" value="GARIL_Rab2_bd"/>
    <property type="match status" value="1"/>
</dbReference>
<dbReference type="RefSeq" id="XP_033817544.1">
    <property type="nucleotide sequence ID" value="XM_033961653.1"/>
</dbReference>
<feature type="compositionally biased region" description="Acidic residues" evidence="2">
    <location>
        <begin position="198"/>
        <end position="207"/>
    </location>
</feature>
<evidence type="ECO:0000313" key="5">
    <source>
        <dbReference type="RefSeq" id="XP_033817542.1"/>
    </source>
</evidence>
<reference evidence="5 6" key="1">
    <citation type="submission" date="2025-04" db="UniProtKB">
        <authorList>
            <consortium name="RefSeq"/>
        </authorList>
    </citation>
    <scope>IDENTIFICATION</scope>
</reference>
<feature type="compositionally biased region" description="Basic residues" evidence="2">
    <location>
        <begin position="278"/>
        <end position="288"/>
    </location>
</feature>
<dbReference type="GeneID" id="117368223"/>
<evidence type="ECO:0000313" key="6">
    <source>
        <dbReference type="RefSeq" id="XP_033817543.1"/>
    </source>
</evidence>
<proteinExistence type="inferred from homology"/>
<dbReference type="RefSeq" id="XP_033817543.1">
    <property type="nucleotide sequence ID" value="XM_033961652.1"/>
</dbReference>
<protein>
    <submittedName>
        <fullName evidence="5 6">Protein FAM71E1</fullName>
    </submittedName>
</protein>
<dbReference type="KEGG" id="gsh:117368223"/>
<dbReference type="Proteomes" id="UP000515159">
    <property type="component" value="Chromosome 10"/>
</dbReference>
<name>A0A6P8SGK9_GEOSA</name>
<keyword evidence="4" id="KW-1185">Reference proteome</keyword>
<evidence type="ECO:0000256" key="1">
    <source>
        <dbReference type="ARBA" id="ARBA00038379"/>
    </source>
</evidence>
<dbReference type="CTD" id="112703"/>
<feature type="domain" description="Golgi associated RAB2 interactor protein-like Rab2B-binding" evidence="3">
    <location>
        <begin position="106"/>
        <end position="169"/>
    </location>
</feature>
<dbReference type="OrthoDB" id="9942703at2759"/>
<evidence type="ECO:0000259" key="3">
    <source>
        <dbReference type="Pfam" id="PF12480"/>
    </source>
</evidence>
<dbReference type="GO" id="GO:0005634">
    <property type="term" value="C:nucleus"/>
    <property type="evidence" value="ECO:0007669"/>
    <property type="project" value="TreeGrafter"/>
</dbReference>
<dbReference type="PANTHER" id="PTHR22574:SF14">
    <property type="entry name" value="INTEGRAL MEMBRANE PROTEIN"/>
    <property type="match status" value="1"/>
</dbReference>
<evidence type="ECO:0000313" key="4">
    <source>
        <dbReference type="Proteomes" id="UP000515159"/>
    </source>
</evidence>
<evidence type="ECO:0000256" key="2">
    <source>
        <dbReference type="SAM" id="MobiDB-lite"/>
    </source>
</evidence>
<comment type="similarity">
    <text evidence="1">Belongs to the GARIN family.</text>
</comment>
<feature type="compositionally biased region" description="Basic and acidic residues" evidence="2">
    <location>
        <begin position="219"/>
        <end position="264"/>
    </location>
</feature>
<organism evidence="4 5">
    <name type="scientific">Geotrypetes seraphini</name>
    <name type="common">Gaboon caecilian</name>
    <name type="synonym">Caecilia seraphini</name>
    <dbReference type="NCBI Taxonomy" id="260995"/>
    <lineage>
        <taxon>Eukaryota</taxon>
        <taxon>Metazoa</taxon>
        <taxon>Chordata</taxon>
        <taxon>Craniata</taxon>
        <taxon>Vertebrata</taxon>
        <taxon>Euteleostomi</taxon>
        <taxon>Amphibia</taxon>
        <taxon>Gymnophiona</taxon>
        <taxon>Geotrypetes</taxon>
    </lineage>
</organism>
<dbReference type="PANTHER" id="PTHR22574">
    <property type="match status" value="1"/>
</dbReference>
<accession>A0A6P8SGK9</accession>
<dbReference type="InterPro" id="IPR022168">
    <property type="entry name" value="GARIL-like_Rab2B-bd"/>
</dbReference>
<feature type="region of interest" description="Disordered" evidence="2">
    <location>
        <begin position="168"/>
        <end position="336"/>
    </location>
</feature>
<evidence type="ECO:0000313" key="7">
    <source>
        <dbReference type="RefSeq" id="XP_033817544.1"/>
    </source>
</evidence>
<sequence>MSIPFTSLEEMWAYGTELKLFLPEMGDLQKHLCQGEYGLFKYIPLFESNFVQVTKRGEMVNIYNKEPLVTLGIAATSPVLPLPNIMLVARPLCDPCNNKTSHRNKLQLSRLFPLKFVKITIYDTEQRQLKIKLASGRAFHVQLNASPEKVDDLFKRWVKLINLLRPPPPESETEYSQDLRPVSSSSVEPSKMELSMEREEEEEEQQLEEAIIEKEEEDYPAKNEQAVEEKQTVETEIAIEEKQVQDESTKEKAVLASENKELPKIQKKPRKNVDAKRTPKKSKQKSSRTKPEATQSVVVRKESKLANLLRTLSKHGSPELSKSATKDKERPKKKKK</sequence>